<evidence type="ECO:0000256" key="3">
    <source>
        <dbReference type="SAM" id="Phobius"/>
    </source>
</evidence>
<feature type="transmembrane region" description="Helical" evidence="3">
    <location>
        <begin position="623"/>
        <end position="645"/>
    </location>
</feature>
<feature type="region of interest" description="Disordered" evidence="2">
    <location>
        <begin position="150"/>
        <end position="186"/>
    </location>
</feature>
<keyword evidence="3" id="KW-0812">Transmembrane</keyword>
<feature type="region of interest" description="Disordered" evidence="2">
    <location>
        <begin position="764"/>
        <end position="796"/>
    </location>
</feature>
<feature type="transmembrane region" description="Helical" evidence="3">
    <location>
        <begin position="423"/>
        <end position="445"/>
    </location>
</feature>
<feature type="compositionally biased region" description="Basic and acidic residues" evidence="2">
    <location>
        <begin position="166"/>
        <end position="182"/>
    </location>
</feature>
<evidence type="ECO:0000313" key="5">
    <source>
        <dbReference type="Proteomes" id="UP001530400"/>
    </source>
</evidence>
<dbReference type="EMBL" id="JALLPJ020000217">
    <property type="protein sequence ID" value="KAL3798335.1"/>
    <property type="molecule type" value="Genomic_DNA"/>
</dbReference>
<keyword evidence="5" id="KW-1185">Reference proteome</keyword>
<keyword evidence="3" id="KW-0472">Membrane</keyword>
<feature type="transmembrane region" description="Helical" evidence="3">
    <location>
        <begin position="651"/>
        <end position="672"/>
    </location>
</feature>
<accession>A0ABD3QD70</accession>
<dbReference type="PANTHER" id="PTHR11206">
    <property type="entry name" value="MULTIDRUG RESISTANCE PROTEIN"/>
    <property type="match status" value="1"/>
</dbReference>
<comment type="caution">
    <text evidence="4">The sequence shown here is derived from an EMBL/GenBank/DDBJ whole genome shotgun (WGS) entry which is preliminary data.</text>
</comment>
<name>A0ABD3QD70_9STRA</name>
<keyword evidence="3" id="KW-1133">Transmembrane helix</keyword>
<sequence>MEPLIQPLSTHSIAAIFANGEEFIAPEGTRHLSLLTDDDQVYDNYVPTTNDPGSTLFIIAVCICLASVISLPFAVKVGRKRVAANAAAREQENRPQESRDEISEGRDNQPPKAWYVKIAHGLVDSLVMWRHAHNETRVDNGIVHEARASVSNLRPSDLPQNINLGDSEHEAKQTDDNTKVTQDEAGNESVDVPMDHFEMEETNDDNNQDISTKQSRAKMVKAIAHTAALKVIELGKYDNESKRILKLAIPFMTNNIIKTTADLVLLAIISQNLGTDPMIAFAMVEVIVGVSTSFMMGWIETVNSLGAMAYGAENYELVGQHLQSAVIVFTMCQIPTSIIWGFSMYSIILLFGFTENTAQIASDYVWVYCANQTMFGILQVFIDFLGLIDQEQLGMGFSCCSDLSKVALSAIVLYSTENTTLTIVGLVVLANTCLFVFLTIFISFWKQLTRPYEYGIIGELSLRNKDVMKALIKTGLPLAVGGLLAYAEWEILTIFAAILGPAEAATWAVLGFIWDVFESTTEAIGDAAEVRCAYQLGKGRPEMAKLSAYKSMLLSIVVASIITTVFLCLDDHLPKWLTNDETIQDMLVELFPMMGLGNITMTVGMVCWALIGAQARYQLATTINLLTTVLITIPLGAIMTAGLHIDLQGLTFSIVMGYTMCASIMVLVIMVADWETLSNEIRERVANGDLDIESCSTDGSGLYGAYDWKELPDDVRAAAELLGYNKSLWDRDKEPEAAEKDWSELTPEQQEACRMLGYDEAKWNKDDNKKSGSKYEKVDEDSPKKKYSDNTDTQETVSYDHLDWEDLPEEAQVAAAKLGFDEDLWDDDEEPDECDKPWCELNDEQREAARVLGYNEVKWNLD</sequence>
<feature type="compositionally biased region" description="Polar residues" evidence="2">
    <location>
        <begin position="150"/>
        <end position="164"/>
    </location>
</feature>
<feature type="compositionally biased region" description="Basic and acidic residues" evidence="2">
    <location>
        <begin position="764"/>
        <end position="789"/>
    </location>
</feature>
<dbReference type="AlphaFoldDB" id="A0ABD3QD70"/>
<comment type="similarity">
    <text evidence="1">Belongs to the multi antimicrobial extrusion (MATE) (TC 2.A.66.1) family.</text>
</comment>
<gene>
    <name evidence="4" type="ORF">ACHAWO_003701</name>
</gene>
<evidence type="ECO:0008006" key="6">
    <source>
        <dbReference type="Google" id="ProtNLM"/>
    </source>
</evidence>
<proteinExistence type="inferred from homology"/>
<dbReference type="InterPro" id="IPR002528">
    <property type="entry name" value="MATE_fam"/>
</dbReference>
<feature type="compositionally biased region" description="Basic and acidic residues" evidence="2">
    <location>
        <begin position="89"/>
        <end position="109"/>
    </location>
</feature>
<protein>
    <recommendedName>
        <fullName evidence="6">Multidrug and toxic compound extrusion protein</fullName>
    </recommendedName>
</protein>
<feature type="transmembrane region" description="Helical" evidence="3">
    <location>
        <begin position="278"/>
        <end position="299"/>
    </location>
</feature>
<organism evidence="4 5">
    <name type="scientific">Cyclotella atomus</name>
    <dbReference type="NCBI Taxonomy" id="382360"/>
    <lineage>
        <taxon>Eukaryota</taxon>
        <taxon>Sar</taxon>
        <taxon>Stramenopiles</taxon>
        <taxon>Ochrophyta</taxon>
        <taxon>Bacillariophyta</taxon>
        <taxon>Coscinodiscophyceae</taxon>
        <taxon>Thalassiosirophycidae</taxon>
        <taxon>Stephanodiscales</taxon>
        <taxon>Stephanodiscaceae</taxon>
        <taxon>Cyclotella</taxon>
    </lineage>
</organism>
<evidence type="ECO:0000256" key="2">
    <source>
        <dbReference type="SAM" id="MobiDB-lite"/>
    </source>
</evidence>
<feature type="transmembrane region" description="Helical" evidence="3">
    <location>
        <begin position="325"/>
        <end position="353"/>
    </location>
</feature>
<evidence type="ECO:0000313" key="4">
    <source>
        <dbReference type="EMBL" id="KAL3798335.1"/>
    </source>
</evidence>
<feature type="transmembrane region" description="Helical" evidence="3">
    <location>
        <begin position="587"/>
        <end position="611"/>
    </location>
</feature>
<feature type="transmembrane region" description="Helical" evidence="3">
    <location>
        <begin position="470"/>
        <end position="487"/>
    </location>
</feature>
<dbReference type="Pfam" id="PF01554">
    <property type="entry name" value="MatE"/>
    <property type="match status" value="2"/>
</dbReference>
<feature type="transmembrane region" description="Helical" evidence="3">
    <location>
        <begin position="493"/>
        <end position="514"/>
    </location>
</feature>
<feature type="transmembrane region" description="Helical" evidence="3">
    <location>
        <begin position="365"/>
        <end position="388"/>
    </location>
</feature>
<feature type="transmembrane region" description="Helical" evidence="3">
    <location>
        <begin position="548"/>
        <end position="567"/>
    </location>
</feature>
<evidence type="ECO:0000256" key="1">
    <source>
        <dbReference type="ARBA" id="ARBA00010199"/>
    </source>
</evidence>
<feature type="region of interest" description="Disordered" evidence="2">
    <location>
        <begin position="87"/>
        <end position="109"/>
    </location>
</feature>
<reference evidence="4 5" key="1">
    <citation type="submission" date="2024-10" db="EMBL/GenBank/DDBJ databases">
        <title>Updated reference genomes for cyclostephanoid diatoms.</title>
        <authorList>
            <person name="Roberts W.R."/>
            <person name="Alverson A.J."/>
        </authorList>
    </citation>
    <scope>NUCLEOTIDE SEQUENCE [LARGE SCALE GENOMIC DNA]</scope>
    <source>
        <strain evidence="4 5">AJA010-31</strain>
    </source>
</reference>
<dbReference type="Proteomes" id="UP001530400">
    <property type="component" value="Unassembled WGS sequence"/>
</dbReference>
<feature type="transmembrane region" description="Helical" evidence="3">
    <location>
        <begin position="55"/>
        <end position="75"/>
    </location>
</feature>